<evidence type="ECO:0000313" key="3">
    <source>
        <dbReference type="EMBL" id="MDV2475813.1"/>
    </source>
</evidence>
<evidence type="ECO:0000259" key="2">
    <source>
        <dbReference type="SMART" id="SM00871"/>
    </source>
</evidence>
<name>A0ABU3WP91_9NOCA</name>
<dbReference type="EMBL" id="WBMO01000001">
    <property type="protein sequence ID" value="MDV2475813.1"/>
    <property type="molecule type" value="Genomic_DNA"/>
</dbReference>
<proteinExistence type="predicted"/>
<dbReference type="Proteomes" id="UP001275440">
    <property type="component" value="Unassembled WGS sequence"/>
</dbReference>
<evidence type="ECO:0000313" key="4">
    <source>
        <dbReference type="Proteomes" id="UP001275440"/>
    </source>
</evidence>
<dbReference type="SUPFAM" id="SSF55136">
    <property type="entry name" value="Probable bacterial effector-binding domain"/>
    <property type="match status" value="1"/>
</dbReference>
<keyword evidence="4" id="KW-1185">Reference proteome</keyword>
<feature type="domain" description="AraC effector-binding" evidence="2">
    <location>
        <begin position="69"/>
        <end position="217"/>
    </location>
</feature>
<gene>
    <name evidence="3" type="ORF">F8M49_11425</name>
</gene>
<dbReference type="InterPro" id="IPR011256">
    <property type="entry name" value="Reg_factor_effector_dom_sf"/>
</dbReference>
<protein>
    <submittedName>
        <fullName evidence="3">GyrI-like domain-containing protein</fullName>
    </submittedName>
</protein>
<reference evidence="3 4" key="1">
    <citation type="submission" date="2019-10" db="EMBL/GenBank/DDBJ databases">
        <title>Draft Genome Assembly of Rhodococcus zopfii DSM44189.</title>
        <authorList>
            <person name="Sutton J.M."/>
            <person name="Akob D.M."/>
            <person name="Bushman T.J."/>
        </authorList>
    </citation>
    <scope>NUCLEOTIDE SEQUENCE [LARGE SCALE GENOMIC DNA]</scope>
    <source>
        <strain evidence="3 4">DSM 44189</strain>
    </source>
</reference>
<dbReference type="Gene3D" id="3.20.80.10">
    <property type="entry name" value="Regulatory factor, effector binding domain"/>
    <property type="match status" value="1"/>
</dbReference>
<evidence type="ECO:0000256" key="1">
    <source>
        <dbReference type="SAM" id="MobiDB-lite"/>
    </source>
</evidence>
<accession>A0ABU3WP91</accession>
<feature type="region of interest" description="Disordered" evidence="1">
    <location>
        <begin position="1"/>
        <end position="21"/>
    </location>
</feature>
<comment type="caution">
    <text evidence="3">The sequence shown here is derived from an EMBL/GenBank/DDBJ whole genome shotgun (WGS) entry which is preliminary data.</text>
</comment>
<dbReference type="Pfam" id="PF06445">
    <property type="entry name" value="GyrI-like"/>
    <property type="match status" value="1"/>
</dbReference>
<dbReference type="InterPro" id="IPR010499">
    <property type="entry name" value="AraC_E-bd"/>
</dbReference>
<dbReference type="SMART" id="SM00871">
    <property type="entry name" value="AraC_E_bind"/>
    <property type="match status" value="1"/>
</dbReference>
<organism evidence="3 4">
    <name type="scientific">Rhodococcus zopfii</name>
    <dbReference type="NCBI Taxonomy" id="43772"/>
    <lineage>
        <taxon>Bacteria</taxon>
        <taxon>Bacillati</taxon>
        <taxon>Actinomycetota</taxon>
        <taxon>Actinomycetes</taxon>
        <taxon>Mycobacteriales</taxon>
        <taxon>Nocardiaceae</taxon>
        <taxon>Rhodococcus</taxon>
    </lineage>
</organism>
<sequence length="217" mass="24174">MRLRRPGVRDPSPSRRLCCRPRESPDRMLRRLRALRRPADACSCSRRFVLVRWRRGPMEPPSREEPSMTTFTVETIEPRTAAGIRSEVPMAELSTVFERGFAAIMRTVEAQGIAIVGPPFGYYPRMPAETVEVVVGFPVAGPITPDGEVEPFELPAGRVVTGTHVGPYETLEQTYGELMAWTGAQGLTLAEGMWESYLSDPSTDPGTWKTLIVWPLA</sequence>
<dbReference type="InterPro" id="IPR029442">
    <property type="entry name" value="GyrI-like"/>
</dbReference>